<dbReference type="EMBL" id="CAXLJM020000068">
    <property type="protein sequence ID" value="CAL8124809.1"/>
    <property type="molecule type" value="Genomic_DNA"/>
</dbReference>
<protein>
    <recommendedName>
        <fullName evidence="5">MYND-type domain-containing protein</fullName>
    </recommendedName>
</protein>
<dbReference type="SUPFAM" id="SSF144232">
    <property type="entry name" value="HIT/MYND zinc finger-like"/>
    <property type="match status" value="1"/>
</dbReference>
<accession>A0ABP1RDQ6</accession>
<keyword evidence="3" id="KW-0862">Zinc</keyword>
<dbReference type="PROSITE" id="PS01360">
    <property type="entry name" value="ZF_MYND_1"/>
    <property type="match status" value="1"/>
</dbReference>
<comment type="caution">
    <text evidence="6">The sequence shown here is derived from an EMBL/GenBank/DDBJ whole genome shotgun (WGS) entry which is preliminary data.</text>
</comment>
<keyword evidence="1" id="KW-0479">Metal-binding</keyword>
<dbReference type="InterPro" id="IPR002893">
    <property type="entry name" value="Znf_MYND"/>
</dbReference>
<sequence>MRDDLTNVYEDNCEEDEDVSTATMSLFERLYRKSFHEGGTVGNPYARAFDSTSIITRSDLEKLKGMADKGSSIAKQVLSVMEASFMKLPEVHLKLKIILIQLFNRRCGLKSRKDMKVLLSYIFFVLIPVPRLENICAEAETLLKQGIHLYPNNVHFYDLLTTVLHNNGDPKSSLHYSEEALRKGSSEKEEWNNKVKAAYLDFLHHTPQDHWQVPHVFYNLAHLHLPDDLTVRNALDHFTIITSIRESKRYYDLGKESENNIPPCFLTSEESTMKKTVENLLSYYSSLEEKNKLDVPCGHSGRETRKPKFLASIIEIKPYLNNPMRHQLILNHRKKLVEFKNSSGQSNFSSSSLFTNEKSHVTPITLKGINLSALCVYQKGILELMIIDDLYFDTESLSIQLVVEDDNGDVTRLSIYNIMRNDLTKKTFSFGCKISIANPGVIQDNYPDGEIYTLEIDSLSCVKYLAGVTNMCRFCGQANAPHSCSICKRARYCTKDCQKHDWKLLKHKLICSNAK</sequence>
<evidence type="ECO:0000313" key="7">
    <source>
        <dbReference type="Proteomes" id="UP001642540"/>
    </source>
</evidence>
<evidence type="ECO:0000313" key="6">
    <source>
        <dbReference type="EMBL" id="CAL8124809.1"/>
    </source>
</evidence>
<keyword evidence="2 4" id="KW-0863">Zinc-finger</keyword>
<organism evidence="6 7">
    <name type="scientific">Orchesella dallaii</name>
    <dbReference type="NCBI Taxonomy" id="48710"/>
    <lineage>
        <taxon>Eukaryota</taxon>
        <taxon>Metazoa</taxon>
        <taxon>Ecdysozoa</taxon>
        <taxon>Arthropoda</taxon>
        <taxon>Hexapoda</taxon>
        <taxon>Collembola</taxon>
        <taxon>Entomobryomorpha</taxon>
        <taxon>Entomobryoidea</taxon>
        <taxon>Orchesellidae</taxon>
        <taxon>Orchesellinae</taxon>
        <taxon>Orchesella</taxon>
    </lineage>
</organism>
<dbReference type="Gene3D" id="6.10.140.2220">
    <property type="match status" value="1"/>
</dbReference>
<feature type="domain" description="MYND-type" evidence="5">
    <location>
        <begin position="472"/>
        <end position="511"/>
    </location>
</feature>
<keyword evidence="7" id="KW-1185">Reference proteome</keyword>
<evidence type="ECO:0000256" key="4">
    <source>
        <dbReference type="PROSITE-ProRule" id="PRU00134"/>
    </source>
</evidence>
<evidence type="ECO:0000256" key="2">
    <source>
        <dbReference type="ARBA" id="ARBA00022771"/>
    </source>
</evidence>
<dbReference type="Proteomes" id="UP001642540">
    <property type="component" value="Unassembled WGS sequence"/>
</dbReference>
<reference evidence="6 7" key="1">
    <citation type="submission" date="2024-08" db="EMBL/GenBank/DDBJ databases">
        <authorList>
            <person name="Cucini C."/>
            <person name="Frati F."/>
        </authorList>
    </citation>
    <scope>NUCLEOTIDE SEQUENCE [LARGE SCALE GENOMIC DNA]</scope>
</reference>
<evidence type="ECO:0000256" key="3">
    <source>
        <dbReference type="ARBA" id="ARBA00022833"/>
    </source>
</evidence>
<dbReference type="Pfam" id="PF01753">
    <property type="entry name" value="zf-MYND"/>
    <property type="match status" value="1"/>
</dbReference>
<name>A0ABP1RDQ6_9HEXA</name>
<dbReference type="PROSITE" id="PS50865">
    <property type="entry name" value="ZF_MYND_2"/>
    <property type="match status" value="1"/>
</dbReference>
<gene>
    <name evidence="6" type="ORF">ODALV1_LOCUS20772</name>
</gene>
<evidence type="ECO:0000259" key="5">
    <source>
        <dbReference type="PROSITE" id="PS50865"/>
    </source>
</evidence>
<proteinExistence type="predicted"/>
<evidence type="ECO:0000256" key="1">
    <source>
        <dbReference type="ARBA" id="ARBA00022723"/>
    </source>
</evidence>